<dbReference type="EMBL" id="CP021434">
    <property type="protein sequence ID" value="ARU62168.1"/>
    <property type="molecule type" value="Genomic_DNA"/>
</dbReference>
<feature type="compositionally biased region" description="Gly residues" evidence="2">
    <location>
        <begin position="383"/>
        <end position="481"/>
    </location>
</feature>
<keyword evidence="3" id="KW-1133">Transmembrane helix</keyword>
<dbReference type="PANTHER" id="PTHR33392:SF6">
    <property type="entry name" value="POLYISOPRENYL-TEICHOIC ACID--PEPTIDOGLYCAN TEICHOIC ACID TRANSFERASE TAGU"/>
    <property type="match status" value="1"/>
</dbReference>
<feature type="region of interest" description="Disordered" evidence="2">
    <location>
        <begin position="344"/>
        <end position="532"/>
    </location>
</feature>
<dbReference type="Gene3D" id="3.40.630.190">
    <property type="entry name" value="LCP protein"/>
    <property type="match status" value="1"/>
</dbReference>
<dbReference type="AlphaFoldDB" id="A0A1Y0INN4"/>
<dbReference type="InterPro" id="IPR050922">
    <property type="entry name" value="LytR/CpsA/Psr_CW_biosynth"/>
</dbReference>
<feature type="region of interest" description="Disordered" evidence="2">
    <location>
        <begin position="1"/>
        <end position="25"/>
    </location>
</feature>
<dbReference type="OrthoDB" id="27330at2"/>
<evidence type="ECO:0000256" key="2">
    <source>
        <dbReference type="SAM" id="MobiDB-lite"/>
    </source>
</evidence>
<feature type="compositionally biased region" description="Low complexity" evidence="2">
    <location>
        <begin position="350"/>
        <end position="370"/>
    </location>
</feature>
<comment type="similarity">
    <text evidence="1">Belongs to the LytR/CpsA/Psr (LCP) family.</text>
</comment>
<gene>
    <name evidence="5" type="ORF">CBW65_15025</name>
</gene>
<keyword evidence="6" id="KW-1185">Reference proteome</keyword>
<protein>
    <recommendedName>
        <fullName evidence="4">Cell envelope-related transcriptional attenuator domain-containing protein</fullName>
    </recommendedName>
</protein>
<dbReference type="InterPro" id="IPR004474">
    <property type="entry name" value="LytR_CpsA_psr"/>
</dbReference>
<feature type="transmembrane region" description="Helical" evidence="3">
    <location>
        <begin position="32"/>
        <end position="54"/>
    </location>
</feature>
<feature type="domain" description="Cell envelope-related transcriptional attenuator" evidence="4">
    <location>
        <begin position="102"/>
        <end position="249"/>
    </location>
</feature>
<evidence type="ECO:0000256" key="1">
    <source>
        <dbReference type="ARBA" id="ARBA00006068"/>
    </source>
</evidence>
<keyword evidence="3" id="KW-0812">Transmembrane</keyword>
<sequence length="532" mass="55237">MESRKDKYKKTKPSGKPPASPKGKKRWWKTKAFKWTVGIIAILLVAIIGVYAYFIGSFINNIQEGQKDPNQTLVEVEEWSGTDPVNIVLLGVDNRDNDEHPRSDSIVVVSIDPKTKKAKVMSVMRDLWYNIPDDYGYEKINAAHALGGPDLTIRTLKDLLQIPIHFYAKTDFQGFIGIVDAVGGVEIDVEKPLHYADDGVYDIHLDQGLQTLDGKKALMYVRFRYDALADFARTERQRKFMVALSDKMATPATLVKLPKILDAIEPYMETNIKSTDMLKLGRLALEVDSSNIETLQVPPPDTFKSGWAGGGQSVLLPNVYEVRKAVYEFLGLDVTKIVEDPEDQPQEYYQPDPVVPANPNVEPEPNQPAVDPEDVNPLPDGGTAPGGGTTTPGGGTTTPGGGTTTPGGGTTTPGGGTTTPGGGTTTPGGGTTTPGGGTTTPGGGTTTPGGGTTTPGGGTTTPGGGTTTPGGGTTTPGGGTTTPGTGTTTPGTGTGGTTAPGGTTTPGTGTTSGQAIPGTVLPGGTAVMIPAS</sequence>
<feature type="compositionally biased region" description="Basic residues" evidence="2">
    <location>
        <begin position="1"/>
        <end position="13"/>
    </location>
</feature>
<organism evidence="5 6">
    <name type="scientific">Tumebacillus avium</name>
    <dbReference type="NCBI Taxonomy" id="1903704"/>
    <lineage>
        <taxon>Bacteria</taxon>
        <taxon>Bacillati</taxon>
        <taxon>Bacillota</taxon>
        <taxon>Bacilli</taxon>
        <taxon>Bacillales</taxon>
        <taxon>Alicyclobacillaceae</taxon>
        <taxon>Tumebacillus</taxon>
    </lineage>
</organism>
<name>A0A1Y0INN4_9BACL</name>
<dbReference type="KEGG" id="tum:CBW65_15025"/>
<keyword evidence="3" id="KW-0472">Membrane</keyword>
<dbReference type="NCBIfam" id="TIGR00350">
    <property type="entry name" value="lytR_cpsA_psr"/>
    <property type="match status" value="1"/>
</dbReference>
<proteinExistence type="inferred from homology"/>
<evidence type="ECO:0000256" key="3">
    <source>
        <dbReference type="SAM" id="Phobius"/>
    </source>
</evidence>
<dbReference type="Pfam" id="PF03816">
    <property type="entry name" value="LytR_cpsA_psr"/>
    <property type="match status" value="1"/>
</dbReference>
<reference evidence="6" key="1">
    <citation type="submission" date="2017-05" db="EMBL/GenBank/DDBJ databases">
        <authorList>
            <person name="Sung H."/>
        </authorList>
    </citation>
    <scope>NUCLEOTIDE SEQUENCE [LARGE SCALE GENOMIC DNA]</scope>
    <source>
        <strain evidence="6">AR23208</strain>
    </source>
</reference>
<evidence type="ECO:0000259" key="4">
    <source>
        <dbReference type="Pfam" id="PF03816"/>
    </source>
</evidence>
<accession>A0A1Y0INN4</accession>
<evidence type="ECO:0000313" key="6">
    <source>
        <dbReference type="Proteomes" id="UP000195437"/>
    </source>
</evidence>
<feature type="compositionally biased region" description="Low complexity" evidence="2">
    <location>
        <begin position="482"/>
        <end position="491"/>
    </location>
</feature>
<dbReference type="RefSeq" id="WP_087457530.1">
    <property type="nucleotide sequence ID" value="NZ_CP021434.1"/>
</dbReference>
<dbReference type="Proteomes" id="UP000195437">
    <property type="component" value="Chromosome"/>
</dbReference>
<evidence type="ECO:0000313" key="5">
    <source>
        <dbReference type="EMBL" id="ARU62168.1"/>
    </source>
</evidence>
<dbReference type="PANTHER" id="PTHR33392">
    <property type="entry name" value="POLYISOPRENYL-TEICHOIC ACID--PEPTIDOGLYCAN TEICHOIC ACID TRANSFERASE TAGU"/>
    <property type="match status" value="1"/>
</dbReference>
<feature type="compositionally biased region" description="Low complexity" evidence="2">
    <location>
        <begin position="500"/>
        <end position="511"/>
    </location>
</feature>